<gene>
    <name evidence="1" type="ORF">Ctob_015544</name>
</gene>
<protein>
    <submittedName>
        <fullName evidence="1">Uncharacterized protein</fullName>
    </submittedName>
</protein>
<reference evidence="2" key="1">
    <citation type="journal article" date="2015" name="PLoS Genet.">
        <title>Genome Sequence and Transcriptome Analyses of Chrysochromulina tobin: Metabolic Tools for Enhanced Algal Fitness in the Prominent Order Prymnesiales (Haptophyceae).</title>
        <authorList>
            <person name="Hovde B.T."/>
            <person name="Deodato C.R."/>
            <person name="Hunsperger H.M."/>
            <person name="Ryken S.A."/>
            <person name="Yost W."/>
            <person name="Jha R.K."/>
            <person name="Patterson J."/>
            <person name="Monnat R.J. Jr."/>
            <person name="Barlow S.B."/>
            <person name="Starkenburg S.R."/>
            <person name="Cattolico R.A."/>
        </authorList>
    </citation>
    <scope>NUCLEOTIDE SEQUENCE</scope>
    <source>
        <strain evidence="2">CCMP291</strain>
    </source>
</reference>
<dbReference type="InterPro" id="IPR011050">
    <property type="entry name" value="Pectin_lyase_fold/virulence"/>
</dbReference>
<comment type="caution">
    <text evidence="1">The sequence shown here is derived from an EMBL/GenBank/DDBJ whole genome shotgun (WGS) entry which is preliminary data.</text>
</comment>
<proteinExistence type="predicted"/>
<evidence type="ECO:0000313" key="2">
    <source>
        <dbReference type="Proteomes" id="UP000037460"/>
    </source>
</evidence>
<accession>A0A0M0K772</accession>
<dbReference type="InterPro" id="IPR012334">
    <property type="entry name" value="Pectin_lyas_fold"/>
</dbReference>
<dbReference type="AlphaFoldDB" id="A0A0M0K772"/>
<dbReference type="Proteomes" id="UP000037460">
    <property type="component" value="Unassembled WGS sequence"/>
</dbReference>
<name>A0A0M0K772_9EUKA</name>
<sequence length="229" mass="23623">LTSTLANPDVGHIVLAPGTYALSAELSITRSVTLEAAAAAGSVVLDAQASSSSDRRVLNINPGSSGVVQLIGLNITGGYYGTFENNGGGVYVRSGTVTFSSSSIRETQPTFLAAVSTSSQARSHFRLAPSRETQPTIMAAVSTSGQAQSHFRLAPSRETQPAILAAVSMAVGGGVYVGGGTVSVMNSQIYSNTAAFVRARLQKFPSPQWETHILLVACRAAVSMSGEAQ</sequence>
<dbReference type="EMBL" id="JWZX01001145">
    <property type="protein sequence ID" value="KOO34649.1"/>
    <property type="molecule type" value="Genomic_DNA"/>
</dbReference>
<feature type="non-terminal residue" evidence="1">
    <location>
        <position position="1"/>
    </location>
</feature>
<dbReference type="SUPFAM" id="SSF51126">
    <property type="entry name" value="Pectin lyase-like"/>
    <property type="match status" value="1"/>
</dbReference>
<evidence type="ECO:0000313" key="1">
    <source>
        <dbReference type="EMBL" id="KOO34649.1"/>
    </source>
</evidence>
<keyword evidence="2" id="KW-1185">Reference proteome</keyword>
<dbReference type="Gene3D" id="2.160.20.10">
    <property type="entry name" value="Single-stranded right-handed beta-helix, Pectin lyase-like"/>
    <property type="match status" value="1"/>
</dbReference>
<organism evidence="1 2">
    <name type="scientific">Chrysochromulina tobinii</name>
    <dbReference type="NCBI Taxonomy" id="1460289"/>
    <lineage>
        <taxon>Eukaryota</taxon>
        <taxon>Haptista</taxon>
        <taxon>Haptophyta</taxon>
        <taxon>Prymnesiophyceae</taxon>
        <taxon>Prymnesiales</taxon>
        <taxon>Chrysochromulinaceae</taxon>
        <taxon>Chrysochromulina</taxon>
    </lineage>
</organism>